<reference evidence="2 3" key="1">
    <citation type="journal article" date="2012" name="MBio">
        <title>Comparative genome analysis of three eukaryotic parasites with differing abilities to transform leukocytes reveals key mediators of Theileria-induced leukocyte transformation.</title>
        <authorList>
            <person name="Hayashida K."/>
            <person name="Hara Y."/>
            <person name="Abe T."/>
            <person name="Yamasaki C."/>
            <person name="Toyoda A."/>
            <person name="Kosuge T."/>
            <person name="Suzuki Y."/>
            <person name="Sato Y."/>
            <person name="Kawashima S."/>
            <person name="Katayama T."/>
            <person name="Wakaguri H."/>
            <person name="Inoue N."/>
            <person name="Homma K."/>
            <person name="Tada-Umezaki M."/>
            <person name="Yagi Y."/>
            <person name="Fujii Y."/>
            <person name="Habara T."/>
            <person name="Kanehisa M."/>
            <person name="Watanabe H."/>
            <person name="Ito K."/>
            <person name="Gojobori T."/>
            <person name="Sugawara H."/>
            <person name="Imanishi T."/>
            <person name="Weir W."/>
            <person name="Gardner M."/>
            <person name="Pain A."/>
            <person name="Shiels B."/>
            <person name="Hattori M."/>
            <person name="Nene V."/>
            <person name="Sugimoto C."/>
        </authorList>
    </citation>
    <scope>NUCLEOTIDE SEQUENCE [LARGE SCALE GENOMIC DNA]</scope>
    <source>
        <strain evidence="2 3">Shintoku</strain>
    </source>
</reference>
<keyword evidence="1" id="KW-1133">Transmembrane helix</keyword>
<accession>J4D863</accession>
<dbReference type="GeneID" id="20714966"/>
<name>J4D863_THEOR</name>
<dbReference type="VEuPathDB" id="PiroplasmaDB:TOT_020000850"/>
<evidence type="ECO:0000313" key="3">
    <source>
        <dbReference type="Proteomes" id="UP000003786"/>
    </source>
</evidence>
<keyword evidence="3" id="KW-1185">Reference proteome</keyword>
<evidence type="ECO:0000256" key="1">
    <source>
        <dbReference type="SAM" id="Phobius"/>
    </source>
</evidence>
<proteinExistence type="predicted"/>
<dbReference type="OrthoDB" id="3838at27994"/>
<sequence>MAAINFEFKKGVYIIGRQEISVMDKDCGELGNYHMYIHAFKKPHPMGELEIRNKSETVLLYLTEDYETNHILFLAFYVSNNNPERPLTVQIWRSDHSARMYSYSEMLEKSYSEISKLRELSRDLAKELKDELYKIGGRITFMVDKGEDYKDVKVKKEPAEDKSFVKITHSPQCEFKSSTLRCSSQCDLLNYMTSDYNSKTLKGIVVYFHLSDVKLRVPLLVSIQATKRENTPYMEHWAYDGMDGLKKMYSIMGSREDPIVDVRAVYYSHENQCSRQVSFKGDSRIYIVETRKNKGSLAGVVLMVLVSFITIGGIVAVSAYKYYKRYGGYHGSR</sequence>
<evidence type="ECO:0000313" key="2">
    <source>
        <dbReference type="EMBL" id="BAM40595.1"/>
    </source>
</evidence>
<feature type="transmembrane region" description="Helical" evidence="1">
    <location>
        <begin position="297"/>
        <end position="323"/>
    </location>
</feature>
<dbReference type="AlphaFoldDB" id="J4D863"/>
<keyword evidence="1" id="KW-0472">Membrane</keyword>
<gene>
    <name evidence="2" type="ORF">TOT_020000850</name>
</gene>
<dbReference type="Proteomes" id="UP000003786">
    <property type="component" value="Chromosome 2"/>
</dbReference>
<dbReference type="RefSeq" id="XP_009690896.1">
    <property type="nucleotide sequence ID" value="XM_009692601.1"/>
</dbReference>
<protein>
    <submittedName>
        <fullName evidence="2">Uncharacterized protein</fullName>
    </submittedName>
</protein>
<dbReference type="KEGG" id="tot:TOT_020000850"/>
<dbReference type="EMBL" id="AP011947">
    <property type="protein sequence ID" value="BAM40595.1"/>
    <property type="molecule type" value="Genomic_DNA"/>
</dbReference>
<keyword evidence="1" id="KW-0812">Transmembrane</keyword>
<organism evidence="2 3">
    <name type="scientific">Theileria orientalis strain Shintoku</name>
    <dbReference type="NCBI Taxonomy" id="869250"/>
    <lineage>
        <taxon>Eukaryota</taxon>
        <taxon>Sar</taxon>
        <taxon>Alveolata</taxon>
        <taxon>Apicomplexa</taxon>
        <taxon>Aconoidasida</taxon>
        <taxon>Piroplasmida</taxon>
        <taxon>Theileriidae</taxon>
        <taxon>Theileria</taxon>
    </lineage>
</organism>